<evidence type="ECO:0000256" key="14">
    <source>
        <dbReference type="ARBA" id="ARBA00023288"/>
    </source>
</evidence>
<dbReference type="InterPro" id="IPR008427">
    <property type="entry name" value="Extracellular_membr_CFEM_dom"/>
</dbReference>
<evidence type="ECO:0000256" key="13">
    <source>
        <dbReference type="ARBA" id="ARBA00023180"/>
    </source>
</evidence>
<dbReference type="GO" id="GO:0005576">
    <property type="term" value="C:extracellular region"/>
    <property type="evidence" value="ECO:0007669"/>
    <property type="project" value="UniProtKB-SubCell"/>
</dbReference>
<evidence type="ECO:0000256" key="2">
    <source>
        <dbReference type="ARBA" id="ARBA00004613"/>
    </source>
</evidence>
<keyword evidence="11" id="KW-0472">Membrane</keyword>
<comment type="similarity">
    <text evidence="3">Belongs to the RBT5 family.</text>
</comment>
<evidence type="ECO:0000256" key="5">
    <source>
        <dbReference type="ARBA" id="ARBA00022525"/>
    </source>
</evidence>
<evidence type="ECO:0000256" key="15">
    <source>
        <dbReference type="PROSITE-ProRule" id="PRU01356"/>
    </source>
</evidence>
<protein>
    <recommendedName>
        <fullName evidence="18">CFEM domain-containing protein</fullName>
    </recommendedName>
</protein>
<dbReference type="GO" id="GO:0005886">
    <property type="term" value="C:plasma membrane"/>
    <property type="evidence" value="ECO:0007669"/>
    <property type="project" value="UniProtKB-SubCell"/>
</dbReference>
<comment type="caution">
    <text evidence="15">Lacks conserved residue(s) required for the propagation of feature annotation.</text>
</comment>
<evidence type="ECO:0000256" key="6">
    <source>
        <dbReference type="ARBA" id="ARBA00022617"/>
    </source>
</evidence>
<accession>A0A6G1JKN7</accession>
<evidence type="ECO:0000256" key="12">
    <source>
        <dbReference type="ARBA" id="ARBA00023157"/>
    </source>
</evidence>
<feature type="binding site" description="axial binding residue" evidence="15">
    <location>
        <position position="45"/>
    </location>
    <ligand>
        <name>heme</name>
        <dbReference type="ChEBI" id="CHEBI:30413"/>
    </ligand>
    <ligandPart>
        <name>Fe</name>
        <dbReference type="ChEBI" id="CHEBI:18248"/>
    </ligandPart>
</feature>
<keyword evidence="13" id="KW-0325">Glycoprotein</keyword>
<dbReference type="Proteomes" id="UP000799291">
    <property type="component" value="Unassembled WGS sequence"/>
</dbReference>
<keyword evidence="5" id="KW-0964">Secreted</keyword>
<keyword evidence="12" id="KW-1015">Disulfide bond</keyword>
<feature type="signal peptide" evidence="17">
    <location>
        <begin position="1"/>
        <end position="18"/>
    </location>
</feature>
<keyword evidence="8 15" id="KW-0479">Metal-binding</keyword>
<evidence type="ECO:0000256" key="7">
    <source>
        <dbReference type="ARBA" id="ARBA00022622"/>
    </source>
</evidence>
<dbReference type="EMBL" id="MU005570">
    <property type="protein sequence ID" value="KAF2691114.1"/>
    <property type="molecule type" value="Genomic_DNA"/>
</dbReference>
<evidence type="ECO:0000256" key="11">
    <source>
        <dbReference type="ARBA" id="ARBA00023136"/>
    </source>
</evidence>
<feature type="compositionally biased region" description="Low complexity" evidence="16">
    <location>
        <begin position="96"/>
        <end position="162"/>
    </location>
</feature>
<keyword evidence="6 15" id="KW-0349">Heme</keyword>
<keyword evidence="20" id="KW-1185">Reference proteome</keyword>
<keyword evidence="14" id="KW-0449">Lipoprotein</keyword>
<dbReference type="Pfam" id="PF05730">
    <property type="entry name" value="CFEM"/>
    <property type="match status" value="1"/>
</dbReference>
<dbReference type="OrthoDB" id="3767534at2759"/>
<reference evidence="19" key="1">
    <citation type="journal article" date="2020" name="Stud. Mycol.">
        <title>101 Dothideomycetes genomes: a test case for predicting lifestyles and emergence of pathogens.</title>
        <authorList>
            <person name="Haridas S."/>
            <person name="Albert R."/>
            <person name="Binder M."/>
            <person name="Bloem J."/>
            <person name="Labutti K."/>
            <person name="Salamov A."/>
            <person name="Andreopoulos B."/>
            <person name="Baker S."/>
            <person name="Barry K."/>
            <person name="Bills G."/>
            <person name="Bluhm B."/>
            <person name="Cannon C."/>
            <person name="Castanera R."/>
            <person name="Culley D."/>
            <person name="Daum C."/>
            <person name="Ezra D."/>
            <person name="Gonzalez J."/>
            <person name="Henrissat B."/>
            <person name="Kuo A."/>
            <person name="Liang C."/>
            <person name="Lipzen A."/>
            <person name="Lutzoni F."/>
            <person name="Magnuson J."/>
            <person name="Mondo S."/>
            <person name="Nolan M."/>
            <person name="Ohm R."/>
            <person name="Pangilinan J."/>
            <person name="Park H.-J."/>
            <person name="Ramirez L."/>
            <person name="Alfaro M."/>
            <person name="Sun H."/>
            <person name="Tritt A."/>
            <person name="Yoshinaga Y."/>
            <person name="Zwiers L.-H."/>
            <person name="Turgeon B."/>
            <person name="Goodwin S."/>
            <person name="Spatafora J."/>
            <person name="Crous P."/>
            <person name="Grigoriev I."/>
        </authorList>
    </citation>
    <scope>NUCLEOTIDE SEQUENCE</scope>
    <source>
        <strain evidence="19">CBS 122367</strain>
    </source>
</reference>
<sequence length="188" mass="18535">MKTFVAATLVALAAVATAQLPDVPDCSLNCFITPLTTDGCENLEDFACHCQKADSLFAAVTPCVKENCTPAEEADVISKVKDTCAANGVTVSIPDASSTPAGSSTPTPTPSATTTESTTESATTTETETSTSVAETSSSVSAVPTASGNGTAPTTAPSPSASEFPGAAARVTQAVGVLGAAAIAMLAL</sequence>
<keyword evidence="4" id="KW-1003">Cell membrane</keyword>
<dbReference type="PANTHER" id="PTHR37928:SF2">
    <property type="entry name" value="GPI ANCHORED CFEM DOMAIN PROTEIN (AFU_ORTHOLOGUE AFUA_6G10580)"/>
    <property type="match status" value="1"/>
</dbReference>
<evidence type="ECO:0000256" key="10">
    <source>
        <dbReference type="ARBA" id="ARBA00023004"/>
    </source>
</evidence>
<name>A0A6G1JKN7_9PLEO</name>
<evidence type="ECO:0000256" key="4">
    <source>
        <dbReference type="ARBA" id="ARBA00022475"/>
    </source>
</evidence>
<feature type="domain" description="CFEM" evidence="18">
    <location>
        <begin position="1"/>
        <end position="109"/>
    </location>
</feature>
<evidence type="ECO:0000259" key="18">
    <source>
        <dbReference type="PROSITE" id="PS52012"/>
    </source>
</evidence>
<keyword evidence="9 17" id="KW-0732">Signal</keyword>
<dbReference type="PANTHER" id="PTHR37928">
    <property type="entry name" value="CFEM DOMAIN PROTEIN (AFU_ORTHOLOGUE AFUA_6G14090)"/>
    <property type="match status" value="1"/>
</dbReference>
<gene>
    <name evidence="19" type="ORF">K458DRAFT_382690</name>
</gene>
<evidence type="ECO:0000256" key="17">
    <source>
        <dbReference type="SAM" id="SignalP"/>
    </source>
</evidence>
<feature type="region of interest" description="Disordered" evidence="16">
    <location>
        <begin position="95"/>
        <end position="164"/>
    </location>
</feature>
<dbReference type="GO" id="GO:0046872">
    <property type="term" value="F:metal ion binding"/>
    <property type="evidence" value="ECO:0007669"/>
    <property type="project" value="UniProtKB-UniRule"/>
</dbReference>
<evidence type="ECO:0000256" key="1">
    <source>
        <dbReference type="ARBA" id="ARBA00004609"/>
    </source>
</evidence>
<evidence type="ECO:0000313" key="19">
    <source>
        <dbReference type="EMBL" id="KAF2691114.1"/>
    </source>
</evidence>
<proteinExistence type="inferred from homology"/>
<dbReference type="PROSITE" id="PS52012">
    <property type="entry name" value="CFEM"/>
    <property type="match status" value="1"/>
</dbReference>
<dbReference type="SMART" id="SM00747">
    <property type="entry name" value="CFEM"/>
    <property type="match status" value="1"/>
</dbReference>
<organism evidence="19 20">
    <name type="scientific">Lentithecium fluviatile CBS 122367</name>
    <dbReference type="NCBI Taxonomy" id="1168545"/>
    <lineage>
        <taxon>Eukaryota</taxon>
        <taxon>Fungi</taxon>
        <taxon>Dikarya</taxon>
        <taxon>Ascomycota</taxon>
        <taxon>Pezizomycotina</taxon>
        <taxon>Dothideomycetes</taxon>
        <taxon>Pleosporomycetidae</taxon>
        <taxon>Pleosporales</taxon>
        <taxon>Massarineae</taxon>
        <taxon>Lentitheciaceae</taxon>
        <taxon>Lentithecium</taxon>
    </lineage>
</organism>
<evidence type="ECO:0000256" key="9">
    <source>
        <dbReference type="ARBA" id="ARBA00022729"/>
    </source>
</evidence>
<dbReference type="AlphaFoldDB" id="A0A6G1JKN7"/>
<keyword evidence="7" id="KW-0336">GPI-anchor</keyword>
<evidence type="ECO:0000256" key="3">
    <source>
        <dbReference type="ARBA" id="ARBA00010031"/>
    </source>
</evidence>
<dbReference type="GO" id="GO:0098552">
    <property type="term" value="C:side of membrane"/>
    <property type="evidence" value="ECO:0007669"/>
    <property type="project" value="UniProtKB-KW"/>
</dbReference>
<evidence type="ECO:0000313" key="20">
    <source>
        <dbReference type="Proteomes" id="UP000799291"/>
    </source>
</evidence>
<feature type="chain" id="PRO_5026040921" description="CFEM domain-containing protein" evidence="17">
    <location>
        <begin position="19"/>
        <end position="188"/>
    </location>
</feature>
<keyword evidence="10 15" id="KW-0408">Iron</keyword>
<evidence type="ECO:0000256" key="8">
    <source>
        <dbReference type="ARBA" id="ARBA00022723"/>
    </source>
</evidence>
<comment type="subcellular location">
    <subcellularLocation>
        <location evidence="1">Cell membrane</location>
        <topology evidence="1">Lipid-anchor</topology>
        <topology evidence="1">GPI-anchor</topology>
    </subcellularLocation>
    <subcellularLocation>
        <location evidence="2">Secreted</location>
    </subcellularLocation>
</comment>
<dbReference type="InterPro" id="IPR051735">
    <property type="entry name" value="CFEM_domain"/>
</dbReference>
<evidence type="ECO:0000256" key="16">
    <source>
        <dbReference type="SAM" id="MobiDB-lite"/>
    </source>
</evidence>